<accession>A0ABD5XJY9</accession>
<dbReference type="GO" id="GO:0003684">
    <property type="term" value="F:damaged DNA binding"/>
    <property type="evidence" value="ECO:0007669"/>
    <property type="project" value="UniProtKB-UniRule"/>
</dbReference>
<dbReference type="Pfam" id="PF08423">
    <property type="entry name" value="Rad51"/>
    <property type="match status" value="1"/>
</dbReference>
<dbReference type="Gene3D" id="3.40.50.300">
    <property type="entry name" value="P-loop containing nucleotide triphosphate hydrolases"/>
    <property type="match status" value="1"/>
</dbReference>
<evidence type="ECO:0000256" key="4">
    <source>
        <dbReference type="ARBA" id="ARBA00022763"/>
    </source>
</evidence>
<dbReference type="Proteomes" id="UP001596368">
    <property type="component" value="Unassembled WGS sequence"/>
</dbReference>
<name>A0ABD5XJY9_9EURY</name>
<dbReference type="AlphaFoldDB" id="A0ABD5XJY9"/>
<organism evidence="12 13">
    <name type="scientific">Halobaculum litoreum</name>
    <dbReference type="NCBI Taxonomy" id="3031998"/>
    <lineage>
        <taxon>Archaea</taxon>
        <taxon>Methanobacteriati</taxon>
        <taxon>Methanobacteriota</taxon>
        <taxon>Stenosarchaea group</taxon>
        <taxon>Halobacteria</taxon>
        <taxon>Halobacteriales</taxon>
        <taxon>Haloferacaceae</taxon>
        <taxon>Halobaculum</taxon>
    </lineage>
</organism>
<dbReference type="GO" id="GO:0006281">
    <property type="term" value="P:DNA repair"/>
    <property type="evidence" value="ECO:0007669"/>
    <property type="project" value="UniProtKB-UniRule"/>
</dbReference>
<evidence type="ECO:0000256" key="10">
    <source>
        <dbReference type="SAM" id="MobiDB-lite"/>
    </source>
</evidence>
<dbReference type="SMART" id="SM00382">
    <property type="entry name" value="AAA"/>
    <property type="match status" value="1"/>
</dbReference>
<keyword evidence="6 9" id="KW-0238">DNA-binding</keyword>
<proteinExistence type="inferred from homology"/>
<evidence type="ECO:0000256" key="3">
    <source>
        <dbReference type="ARBA" id="ARBA00022741"/>
    </source>
</evidence>
<evidence type="ECO:0000256" key="2">
    <source>
        <dbReference type="ARBA" id="ARBA00018143"/>
    </source>
</evidence>
<dbReference type="InterPro" id="IPR027417">
    <property type="entry name" value="P-loop_NTPase"/>
</dbReference>
<protein>
    <recommendedName>
        <fullName evidence="2 9">DNA repair and recombination protein RadB</fullName>
    </recommendedName>
</protein>
<comment type="caution">
    <text evidence="12">The sequence shown here is derived from an EMBL/GenBank/DDBJ whole genome shotgun (WGS) entry which is preliminary data.</text>
</comment>
<dbReference type="InterPro" id="IPR011939">
    <property type="entry name" value="DNA_repair_and_recomb_RadB"/>
</dbReference>
<gene>
    <name evidence="9 12" type="primary">radB</name>
    <name evidence="12" type="ORF">ACFQRB_00055</name>
</gene>
<dbReference type="EMBL" id="JBHSZG010000001">
    <property type="protein sequence ID" value="MFC7135432.1"/>
    <property type="molecule type" value="Genomic_DNA"/>
</dbReference>
<evidence type="ECO:0000256" key="7">
    <source>
        <dbReference type="ARBA" id="ARBA00023172"/>
    </source>
</evidence>
<dbReference type="NCBIfam" id="NF006861">
    <property type="entry name" value="PRK09361.1-1"/>
    <property type="match status" value="1"/>
</dbReference>
<dbReference type="SUPFAM" id="SSF52540">
    <property type="entry name" value="P-loop containing nucleoside triphosphate hydrolases"/>
    <property type="match status" value="1"/>
</dbReference>
<evidence type="ECO:0000313" key="13">
    <source>
        <dbReference type="Proteomes" id="UP001596368"/>
    </source>
</evidence>
<evidence type="ECO:0000259" key="11">
    <source>
        <dbReference type="PROSITE" id="PS50162"/>
    </source>
</evidence>
<dbReference type="GO" id="GO:0006310">
    <property type="term" value="P:DNA recombination"/>
    <property type="evidence" value="ECO:0007669"/>
    <property type="project" value="UniProtKB-UniRule"/>
</dbReference>
<feature type="region of interest" description="Disordered" evidence="10">
    <location>
        <begin position="210"/>
        <end position="260"/>
    </location>
</feature>
<evidence type="ECO:0000256" key="6">
    <source>
        <dbReference type="ARBA" id="ARBA00023125"/>
    </source>
</evidence>
<evidence type="ECO:0000256" key="1">
    <source>
        <dbReference type="ARBA" id="ARBA00006876"/>
    </source>
</evidence>
<keyword evidence="7 9" id="KW-0233">DNA recombination</keyword>
<evidence type="ECO:0000256" key="9">
    <source>
        <dbReference type="HAMAP-Rule" id="MF_00350"/>
    </source>
</evidence>
<dbReference type="PANTHER" id="PTHR22942">
    <property type="entry name" value="RECA/RAD51/RADA DNA STRAND-PAIRING FAMILY MEMBER"/>
    <property type="match status" value="1"/>
</dbReference>
<dbReference type="InterPro" id="IPR020588">
    <property type="entry name" value="RecA_ATP-bd"/>
</dbReference>
<dbReference type="NCBIfam" id="TIGR02237">
    <property type="entry name" value="recomb_radB"/>
    <property type="match status" value="1"/>
</dbReference>
<evidence type="ECO:0000256" key="8">
    <source>
        <dbReference type="ARBA" id="ARBA00024641"/>
    </source>
</evidence>
<evidence type="ECO:0000313" key="12">
    <source>
        <dbReference type="EMBL" id="MFC7135432.1"/>
    </source>
</evidence>
<dbReference type="PIRSF" id="PIRSF003336">
    <property type="entry name" value="RadB"/>
    <property type="match status" value="1"/>
</dbReference>
<comment type="similarity">
    <text evidence="1 9">Belongs to the eukaryotic RecA-like protein family. RadB subfamily.</text>
</comment>
<feature type="domain" description="RecA family profile 1" evidence="11">
    <location>
        <begin position="10"/>
        <end position="173"/>
    </location>
</feature>
<evidence type="ECO:0000256" key="5">
    <source>
        <dbReference type="ARBA" id="ARBA00022840"/>
    </source>
</evidence>
<dbReference type="InterPro" id="IPR003593">
    <property type="entry name" value="AAA+_ATPase"/>
</dbReference>
<dbReference type="PROSITE" id="PS50162">
    <property type="entry name" value="RECA_2"/>
    <property type="match status" value="1"/>
</dbReference>
<comment type="function">
    <text evidence="8 9">Involved in DNA repair and in homologous recombination. May regulate the cleavage reactions of the branch-structured DNA. Has a very weak ATPase activity that is not stimulated by DNA. Binds DNA but does not promote DNA strands exchange.</text>
</comment>
<keyword evidence="4 9" id="KW-0227">DNA damage</keyword>
<dbReference type="PANTHER" id="PTHR22942:SF47">
    <property type="entry name" value="DNA REPAIR AND RECOMBINATION PROTEIN RADB"/>
    <property type="match status" value="1"/>
</dbReference>
<dbReference type="InterPro" id="IPR013632">
    <property type="entry name" value="Rad51_C"/>
</dbReference>
<sequence length="260" mass="27604">MRGDDRTPVVTEFLTTGSAAVDDLLGGGIERGVVTQLYGPPASGKTNLALTAAVEVAAAGGSVLYIDSEDLSMVRFRDIAEARSGVPVEEVASRLVVSEAMSFAEQGEAVKDAAELADGVDLIVLDSATGFYRLERTEDSRGGESVREVARHVTQLLSLARRHDLGVLVTNQVFTDPDADRDRPLGGNTLEHWTGVILRLERFRGGNRRATLEKHRSQPAGGSARFRITDAGVEGRGAVADASRAGRPTGHDPADDREGA</sequence>
<reference evidence="12 13" key="1">
    <citation type="journal article" date="2019" name="Int. J. Syst. Evol. Microbiol.">
        <title>The Global Catalogue of Microorganisms (GCM) 10K type strain sequencing project: providing services to taxonomists for standard genome sequencing and annotation.</title>
        <authorList>
            <consortium name="The Broad Institute Genomics Platform"/>
            <consortium name="The Broad Institute Genome Sequencing Center for Infectious Disease"/>
            <person name="Wu L."/>
            <person name="Ma J."/>
        </authorList>
    </citation>
    <scope>NUCLEOTIDE SEQUENCE [LARGE SCALE GENOMIC DNA]</scope>
    <source>
        <strain evidence="12 13">DT92</strain>
    </source>
</reference>
<keyword evidence="13" id="KW-1185">Reference proteome</keyword>
<dbReference type="HAMAP" id="MF_00350">
    <property type="entry name" value="RadB"/>
    <property type="match status" value="1"/>
</dbReference>
<keyword evidence="3 9" id="KW-0547">Nucleotide-binding</keyword>
<feature type="compositionally biased region" description="Basic and acidic residues" evidence="10">
    <location>
        <begin position="249"/>
        <end position="260"/>
    </location>
</feature>
<dbReference type="GO" id="GO:0005524">
    <property type="term" value="F:ATP binding"/>
    <property type="evidence" value="ECO:0007669"/>
    <property type="project" value="UniProtKB-UniRule"/>
</dbReference>
<keyword evidence="5 9" id="KW-0067">ATP-binding</keyword>